<dbReference type="Pfam" id="PF04434">
    <property type="entry name" value="SWIM"/>
    <property type="match status" value="1"/>
</dbReference>
<feature type="compositionally biased region" description="Pro residues" evidence="2">
    <location>
        <begin position="473"/>
        <end position="495"/>
    </location>
</feature>
<evidence type="ECO:0000256" key="1">
    <source>
        <dbReference type="PROSITE-ProRule" id="PRU00325"/>
    </source>
</evidence>
<organism evidence="4 5">
    <name type="scientific">Streptomyces shenzhenensis</name>
    <dbReference type="NCBI Taxonomy" id="943815"/>
    <lineage>
        <taxon>Bacteria</taxon>
        <taxon>Bacillati</taxon>
        <taxon>Actinomycetota</taxon>
        <taxon>Actinomycetes</taxon>
        <taxon>Kitasatosporales</taxon>
        <taxon>Streptomycetaceae</taxon>
        <taxon>Streptomyces</taxon>
    </lineage>
</organism>
<dbReference type="PROSITE" id="PS50966">
    <property type="entry name" value="ZF_SWIM"/>
    <property type="match status" value="1"/>
</dbReference>
<feature type="domain" description="SWIM-type" evidence="3">
    <location>
        <begin position="378"/>
        <end position="413"/>
    </location>
</feature>
<protein>
    <recommendedName>
        <fullName evidence="3">SWIM-type domain-containing protein</fullName>
    </recommendedName>
</protein>
<keyword evidence="5" id="KW-1185">Reference proteome</keyword>
<feature type="compositionally biased region" description="Low complexity" evidence="2">
    <location>
        <begin position="182"/>
        <end position="194"/>
    </location>
</feature>
<dbReference type="EMBL" id="PENI01000039">
    <property type="protein sequence ID" value="RMB80656.1"/>
    <property type="molecule type" value="Genomic_DNA"/>
</dbReference>
<feature type="compositionally biased region" description="Gly residues" evidence="2">
    <location>
        <begin position="71"/>
        <end position="87"/>
    </location>
</feature>
<keyword evidence="1" id="KW-0479">Metal-binding</keyword>
<dbReference type="PANTHER" id="PTHR38133">
    <property type="entry name" value="SLR1429 PROTEIN"/>
    <property type="match status" value="1"/>
</dbReference>
<proteinExistence type="predicted"/>
<keyword evidence="1" id="KW-0863">Zinc-finger</keyword>
<evidence type="ECO:0000256" key="2">
    <source>
        <dbReference type="SAM" id="MobiDB-lite"/>
    </source>
</evidence>
<comment type="caution">
    <text evidence="4">The sequence shown here is derived from an EMBL/GenBank/DDBJ whole genome shotgun (WGS) entry which is preliminary data.</text>
</comment>
<accession>A0A3M0IFK3</accession>
<dbReference type="InterPro" id="IPR007527">
    <property type="entry name" value="Znf_SWIM"/>
</dbReference>
<feature type="compositionally biased region" description="Basic and acidic residues" evidence="2">
    <location>
        <begin position="1"/>
        <end position="13"/>
    </location>
</feature>
<name>A0A3M0IFK3_9ACTN</name>
<evidence type="ECO:0000313" key="5">
    <source>
        <dbReference type="Proteomes" id="UP000270471"/>
    </source>
</evidence>
<dbReference type="RefSeq" id="WP_121894511.1">
    <property type="nucleotide sequence ID" value="NZ_PENI01000039.1"/>
</dbReference>
<feature type="compositionally biased region" description="Low complexity" evidence="2">
    <location>
        <begin position="97"/>
        <end position="106"/>
    </location>
</feature>
<reference evidence="4 5" key="1">
    <citation type="submission" date="2017-11" db="EMBL/GenBank/DDBJ databases">
        <title>Draft genome of actinobacteria isolated from guarana (Paullinia cupana (Mart.) Ducke.</title>
        <authorList>
            <person name="Siqueira K.A."/>
            <person name="Liotti R.G."/>
            <person name="Mendes T.A.O."/>
            <person name="Soares M.A."/>
        </authorList>
    </citation>
    <scope>NUCLEOTIDE SEQUENCE [LARGE SCALE GENOMIC DNA]</scope>
    <source>
        <strain evidence="4 5">193</strain>
    </source>
</reference>
<gene>
    <name evidence="4" type="ORF">CTZ28_38805</name>
</gene>
<dbReference type="GO" id="GO:0008270">
    <property type="term" value="F:zinc ion binding"/>
    <property type="evidence" value="ECO:0007669"/>
    <property type="project" value="UniProtKB-KW"/>
</dbReference>
<dbReference type="PANTHER" id="PTHR38133:SF1">
    <property type="entry name" value="SLR1429 PROTEIN"/>
    <property type="match status" value="1"/>
</dbReference>
<keyword evidence="1" id="KW-0862">Zinc</keyword>
<feature type="compositionally biased region" description="Basic and acidic residues" evidence="2">
    <location>
        <begin position="169"/>
        <end position="181"/>
    </location>
</feature>
<feature type="region of interest" description="Disordered" evidence="2">
    <location>
        <begin position="220"/>
        <end position="274"/>
    </location>
</feature>
<dbReference type="OrthoDB" id="188274at2"/>
<evidence type="ECO:0000259" key="3">
    <source>
        <dbReference type="PROSITE" id="PS50966"/>
    </source>
</evidence>
<dbReference type="Proteomes" id="UP000270471">
    <property type="component" value="Unassembled WGS sequence"/>
</dbReference>
<feature type="region of interest" description="Disordered" evidence="2">
    <location>
        <begin position="649"/>
        <end position="671"/>
    </location>
</feature>
<dbReference type="AlphaFoldDB" id="A0A3M0IFK3"/>
<sequence length="671" mass="70192">MTAERERPADIARRALRAAREASGTAEAPPPDAVPETAEGPPRSGASSATERRPYGAASRDAGGSPREAAPGGGEASRGTGGAGGTDGPSARRPRPGDAARAAIRPTASGSPADEALGQPARPDGGAARPEDHVDARSERHLDNRSEHRPDARSDGRPGDVARQALRAARQDPRRADEPDRAAGPAPATGPAPAQLRTGAARGGPGRDVRQFLADALRTPPTTAAAAEHTDPPAGQSPSDGPPHLPRTMATPHRDGELRRTFPAFPGRTASGGPEASFAATWWGNAWVTALEQGALDAARLARGRGYAEQGHVDAITVTPGLVLAYVRGSRPRPYRVQVRLRTFDEADWEHFLDAAAEQPGRIAALLDRRLPATLADSGAALLPGPGDLDPRCSCPDSGHPCKHAAALCYQTARLLDADPFVLLLLRGRGERRLLDALSRRSATAAARAAQDREPRPLPGVRAAEALAARRLPPLPAPLPPPAHPEQPPVYPAAPGGPDPFGLDQLATDAAARAHALLSTGRDAVGELTLWQDAVRLAAARPGSGLTAATRALYSSLAAAAGRTPAELARAVAAWRQGGLDGLAVLEEPWDPPAGRFDRARPLLLAADLPAFRPWHNHLTHPQGHVQLRLGRDGLWYAYESEPGHDDWWPRGTPDPDPVGALTGLGIPGAD</sequence>
<evidence type="ECO:0000313" key="4">
    <source>
        <dbReference type="EMBL" id="RMB80656.1"/>
    </source>
</evidence>
<feature type="compositionally biased region" description="Basic and acidic residues" evidence="2">
    <location>
        <begin position="129"/>
        <end position="160"/>
    </location>
</feature>
<feature type="region of interest" description="Disordered" evidence="2">
    <location>
        <begin position="1"/>
        <end position="207"/>
    </location>
</feature>
<feature type="region of interest" description="Disordered" evidence="2">
    <location>
        <begin position="472"/>
        <end position="495"/>
    </location>
</feature>